<proteinExistence type="predicted"/>
<reference evidence="1 2" key="1">
    <citation type="submission" date="2018-01" db="EMBL/GenBank/DDBJ databases">
        <title>Metagenomic assembled genomes from two thermal pools in the Uzon Caldera, Kamchatka, Russia.</title>
        <authorList>
            <person name="Wilkins L."/>
            <person name="Ettinger C."/>
        </authorList>
    </citation>
    <scope>NUCLEOTIDE SEQUENCE [LARGE SCALE GENOMIC DNA]</scope>
    <source>
        <strain evidence="1">ZAV-15</strain>
    </source>
</reference>
<evidence type="ECO:0008006" key="3">
    <source>
        <dbReference type="Google" id="ProtNLM"/>
    </source>
</evidence>
<evidence type="ECO:0000313" key="1">
    <source>
        <dbReference type="EMBL" id="PMP64581.1"/>
    </source>
</evidence>
<organism evidence="1 2">
    <name type="scientific">Caldimicrobium thiodismutans</name>
    <dbReference type="NCBI Taxonomy" id="1653476"/>
    <lineage>
        <taxon>Bacteria</taxon>
        <taxon>Pseudomonadati</taxon>
        <taxon>Thermodesulfobacteriota</taxon>
        <taxon>Thermodesulfobacteria</taxon>
        <taxon>Thermodesulfobacteriales</taxon>
        <taxon>Thermodesulfobacteriaceae</taxon>
        <taxon>Caldimicrobium</taxon>
    </lineage>
</organism>
<protein>
    <recommendedName>
        <fullName evidence="3">Conjugal transfer protein TraB</fullName>
    </recommendedName>
</protein>
<comment type="caution">
    <text evidence="1">The sequence shown here is derived from an EMBL/GenBank/DDBJ whole genome shotgun (WGS) entry which is preliminary data.</text>
</comment>
<dbReference type="EMBL" id="PNIE01000004">
    <property type="protein sequence ID" value="PMP64581.1"/>
    <property type="molecule type" value="Genomic_DNA"/>
</dbReference>
<name>A0A2N7PLH4_9BACT</name>
<evidence type="ECO:0000313" key="2">
    <source>
        <dbReference type="Proteomes" id="UP000235731"/>
    </source>
</evidence>
<gene>
    <name evidence="1" type="ORF">C0197_00200</name>
</gene>
<accession>A0A2N7PLH4</accession>
<sequence>MSQDKIVSLEKKASQEQKQSLSPIEETILRTTKEIVIKFIEMGRCSPATFEEVFTLVHSVIKKTIHKL</sequence>
<dbReference type="Proteomes" id="UP000235731">
    <property type="component" value="Unassembled WGS sequence"/>
</dbReference>
<dbReference type="AlphaFoldDB" id="A0A2N7PLH4"/>